<dbReference type="GO" id="GO:0005739">
    <property type="term" value="C:mitochondrion"/>
    <property type="evidence" value="ECO:0007669"/>
    <property type="project" value="TreeGrafter"/>
</dbReference>
<organism evidence="8 9">
    <name type="scientific">Meloidogyne javanica</name>
    <name type="common">Root-knot nematode worm</name>
    <dbReference type="NCBI Taxonomy" id="6303"/>
    <lineage>
        <taxon>Eukaryota</taxon>
        <taxon>Metazoa</taxon>
        <taxon>Ecdysozoa</taxon>
        <taxon>Nematoda</taxon>
        <taxon>Chromadorea</taxon>
        <taxon>Rhabditida</taxon>
        <taxon>Tylenchina</taxon>
        <taxon>Tylenchomorpha</taxon>
        <taxon>Tylenchoidea</taxon>
        <taxon>Meloidogynidae</taxon>
        <taxon>Meloidogyninae</taxon>
        <taxon>Meloidogyne</taxon>
        <taxon>Meloidogyne incognita group</taxon>
    </lineage>
</organism>
<evidence type="ECO:0000256" key="6">
    <source>
        <dbReference type="ARBA" id="ARBA00023004"/>
    </source>
</evidence>
<evidence type="ECO:0000256" key="1">
    <source>
        <dbReference type="ARBA" id="ARBA00005329"/>
    </source>
</evidence>
<evidence type="ECO:0000259" key="7">
    <source>
        <dbReference type="SMART" id="SM01060"/>
    </source>
</evidence>
<sequence length="114" mass="12858">MFFKTLKQSGRAGSADTARDPRGFAVKFYTEVGNWDLVGNNLPVFFINDAIKFPAFVHTQKLNPQTNLADPTMTWDFLSLNQESMNMIMRVFSDLGTPDGFRKMDGFGVHAFVL</sequence>
<evidence type="ECO:0000256" key="2">
    <source>
        <dbReference type="ARBA" id="ARBA00022559"/>
    </source>
</evidence>
<name>A0A915LTI4_MELJA</name>
<protein>
    <submittedName>
        <fullName evidence="9">Catalase core domain-containing protein</fullName>
    </submittedName>
</protein>
<keyword evidence="2" id="KW-0575">Peroxidase</keyword>
<reference evidence="9" key="1">
    <citation type="submission" date="2022-11" db="UniProtKB">
        <authorList>
            <consortium name="WormBaseParasite"/>
        </authorList>
    </citation>
    <scope>IDENTIFICATION</scope>
</reference>
<dbReference type="PROSITE" id="PS51402">
    <property type="entry name" value="CATALASE_3"/>
    <property type="match status" value="1"/>
</dbReference>
<dbReference type="PANTHER" id="PTHR11465:SF9">
    <property type="entry name" value="CATALASE"/>
    <property type="match status" value="1"/>
</dbReference>
<dbReference type="WBParaSite" id="scaffold18750_cov205.g19024">
    <property type="protein sequence ID" value="scaffold18750_cov205.g19024"/>
    <property type="gene ID" value="scaffold18750_cov205.g19024"/>
</dbReference>
<dbReference type="InterPro" id="IPR018028">
    <property type="entry name" value="Catalase"/>
</dbReference>
<dbReference type="GO" id="GO:0020037">
    <property type="term" value="F:heme binding"/>
    <property type="evidence" value="ECO:0007669"/>
    <property type="project" value="InterPro"/>
</dbReference>
<keyword evidence="8" id="KW-1185">Reference proteome</keyword>
<dbReference type="InterPro" id="IPR011614">
    <property type="entry name" value="Catalase_core"/>
</dbReference>
<evidence type="ECO:0000256" key="3">
    <source>
        <dbReference type="ARBA" id="ARBA00022617"/>
    </source>
</evidence>
<comment type="similarity">
    <text evidence="1">Belongs to the catalase family.</text>
</comment>
<dbReference type="GO" id="GO:0005777">
    <property type="term" value="C:peroxisome"/>
    <property type="evidence" value="ECO:0007669"/>
    <property type="project" value="TreeGrafter"/>
</dbReference>
<dbReference type="Gene3D" id="2.40.180.10">
    <property type="entry name" value="Catalase core domain"/>
    <property type="match status" value="1"/>
</dbReference>
<dbReference type="PANTHER" id="PTHR11465">
    <property type="entry name" value="CATALASE"/>
    <property type="match status" value="1"/>
</dbReference>
<dbReference type="SUPFAM" id="SSF56634">
    <property type="entry name" value="Heme-dependent catalase-like"/>
    <property type="match status" value="1"/>
</dbReference>
<feature type="domain" description="Catalase core" evidence="7">
    <location>
        <begin position="2"/>
        <end position="114"/>
    </location>
</feature>
<dbReference type="GO" id="GO:0042542">
    <property type="term" value="P:response to hydrogen peroxide"/>
    <property type="evidence" value="ECO:0007669"/>
    <property type="project" value="TreeGrafter"/>
</dbReference>
<evidence type="ECO:0000313" key="9">
    <source>
        <dbReference type="WBParaSite" id="scaffold18750_cov205.g19024"/>
    </source>
</evidence>
<dbReference type="GO" id="GO:0004096">
    <property type="term" value="F:catalase activity"/>
    <property type="evidence" value="ECO:0007669"/>
    <property type="project" value="InterPro"/>
</dbReference>
<keyword evidence="4" id="KW-0479">Metal-binding</keyword>
<dbReference type="GO" id="GO:0046872">
    <property type="term" value="F:metal ion binding"/>
    <property type="evidence" value="ECO:0007669"/>
    <property type="project" value="UniProtKB-KW"/>
</dbReference>
<evidence type="ECO:0000256" key="5">
    <source>
        <dbReference type="ARBA" id="ARBA00023002"/>
    </source>
</evidence>
<proteinExistence type="inferred from homology"/>
<dbReference type="Pfam" id="PF00199">
    <property type="entry name" value="Catalase"/>
    <property type="match status" value="1"/>
</dbReference>
<evidence type="ECO:0000256" key="4">
    <source>
        <dbReference type="ARBA" id="ARBA00022723"/>
    </source>
</evidence>
<dbReference type="GO" id="GO:0042744">
    <property type="term" value="P:hydrogen peroxide catabolic process"/>
    <property type="evidence" value="ECO:0007669"/>
    <property type="project" value="TreeGrafter"/>
</dbReference>
<keyword evidence="3" id="KW-0349">Heme</keyword>
<accession>A0A915LTI4</accession>
<keyword evidence="5" id="KW-0560">Oxidoreductase</keyword>
<evidence type="ECO:0000313" key="8">
    <source>
        <dbReference type="Proteomes" id="UP000887561"/>
    </source>
</evidence>
<dbReference type="PRINTS" id="PR00067">
    <property type="entry name" value="CATALASE"/>
</dbReference>
<dbReference type="AlphaFoldDB" id="A0A915LTI4"/>
<dbReference type="SMART" id="SM01060">
    <property type="entry name" value="Catalase"/>
    <property type="match status" value="1"/>
</dbReference>
<dbReference type="InterPro" id="IPR020835">
    <property type="entry name" value="Catalase_sf"/>
</dbReference>
<dbReference type="Proteomes" id="UP000887561">
    <property type="component" value="Unplaced"/>
</dbReference>
<keyword evidence="6" id="KW-0408">Iron</keyword>